<evidence type="ECO:0000256" key="10">
    <source>
        <dbReference type="SAM" id="Phobius"/>
    </source>
</evidence>
<evidence type="ECO:0000256" key="6">
    <source>
        <dbReference type="ARBA" id="ARBA00022989"/>
    </source>
</evidence>
<dbReference type="GO" id="GO:0005886">
    <property type="term" value="C:plasma membrane"/>
    <property type="evidence" value="ECO:0007669"/>
    <property type="project" value="UniProtKB-SubCell"/>
</dbReference>
<evidence type="ECO:0000256" key="3">
    <source>
        <dbReference type="ARBA" id="ARBA00022606"/>
    </source>
</evidence>
<evidence type="ECO:0000256" key="1">
    <source>
        <dbReference type="ARBA" id="ARBA00004651"/>
    </source>
</evidence>
<dbReference type="PANTHER" id="PTHR21137:SF35">
    <property type="entry name" value="ODORANT RECEPTOR 19A-RELATED"/>
    <property type="match status" value="1"/>
</dbReference>
<protein>
    <submittedName>
        <fullName evidence="11">Uncharacterized protein</fullName>
    </submittedName>
</protein>
<sequence length="184" mass="21395">MRRRILRNDMANFVRQSIVMVSLSFVVIKLILTVVRRKELRAIFDGIDEDYEKFNSLPEELHPIIMETINKTKTLEKIWIIVVTVTASSYPVLAGAWTIYSQFFSDNPRRFMIHETAAAEVANIAYSCSWESVQDMDIRKSICMIITKAQIPIHLRALDMLTFNMEMFVSILQTAYSMYTLLRS</sequence>
<keyword evidence="5" id="KW-0552">Olfaction</keyword>
<dbReference type="OrthoDB" id="7351552at2759"/>
<evidence type="ECO:0000256" key="7">
    <source>
        <dbReference type="ARBA" id="ARBA00023136"/>
    </source>
</evidence>
<proteinExistence type="predicted"/>
<gene>
    <name evidence="11" type="ORF">BINO364_LOCUS5987</name>
</gene>
<evidence type="ECO:0000256" key="9">
    <source>
        <dbReference type="ARBA" id="ARBA00023224"/>
    </source>
</evidence>
<evidence type="ECO:0000313" key="12">
    <source>
        <dbReference type="Proteomes" id="UP000838878"/>
    </source>
</evidence>
<comment type="subcellular location">
    <subcellularLocation>
        <location evidence="1">Cell membrane</location>
        <topology evidence="1">Multi-pass membrane protein</topology>
    </subcellularLocation>
</comment>
<keyword evidence="12" id="KW-1185">Reference proteome</keyword>
<keyword evidence="7 10" id="KW-0472">Membrane</keyword>
<feature type="transmembrane region" description="Helical" evidence="10">
    <location>
        <begin position="12"/>
        <end position="32"/>
    </location>
</feature>
<evidence type="ECO:0000256" key="4">
    <source>
        <dbReference type="ARBA" id="ARBA00022692"/>
    </source>
</evidence>
<keyword evidence="3" id="KW-0716">Sensory transduction</keyword>
<dbReference type="InterPro" id="IPR004117">
    <property type="entry name" value="7tm6_olfct_rcpt"/>
</dbReference>
<feature type="non-terminal residue" evidence="11">
    <location>
        <position position="184"/>
    </location>
</feature>
<dbReference type="GO" id="GO:0007165">
    <property type="term" value="P:signal transduction"/>
    <property type="evidence" value="ECO:0007669"/>
    <property type="project" value="UniProtKB-KW"/>
</dbReference>
<organism evidence="11 12">
    <name type="scientific">Brenthis ino</name>
    <name type="common">lesser marbled fritillary</name>
    <dbReference type="NCBI Taxonomy" id="405034"/>
    <lineage>
        <taxon>Eukaryota</taxon>
        <taxon>Metazoa</taxon>
        <taxon>Ecdysozoa</taxon>
        <taxon>Arthropoda</taxon>
        <taxon>Hexapoda</taxon>
        <taxon>Insecta</taxon>
        <taxon>Pterygota</taxon>
        <taxon>Neoptera</taxon>
        <taxon>Endopterygota</taxon>
        <taxon>Lepidoptera</taxon>
        <taxon>Glossata</taxon>
        <taxon>Ditrysia</taxon>
        <taxon>Papilionoidea</taxon>
        <taxon>Nymphalidae</taxon>
        <taxon>Heliconiinae</taxon>
        <taxon>Argynnini</taxon>
        <taxon>Brenthis</taxon>
    </lineage>
</organism>
<evidence type="ECO:0000256" key="2">
    <source>
        <dbReference type="ARBA" id="ARBA00022475"/>
    </source>
</evidence>
<dbReference type="Pfam" id="PF02949">
    <property type="entry name" value="7tm_6"/>
    <property type="match status" value="1"/>
</dbReference>
<feature type="transmembrane region" description="Helical" evidence="10">
    <location>
        <begin position="78"/>
        <end position="100"/>
    </location>
</feature>
<dbReference type="AlphaFoldDB" id="A0A8J9Y5J4"/>
<dbReference type="EMBL" id="OV170234">
    <property type="protein sequence ID" value="CAH0719679.1"/>
    <property type="molecule type" value="Genomic_DNA"/>
</dbReference>
<name>A0A8J9Y5J4_9NEOP</name>
<evidence type="ECO:0000313" key="11">
    <source>
        <dbReference type="EMBL" id="CAH0719679.1"/>
    </source>
</evidence>
<dbReference type="GO" id="GO:0005549">
    <property type="term" value="F:odorant binding"/>
    <property type="evidence" value="ECO:0007669"/>
    <property type="project" value="InterPro"/>
</dbReference>
<keyword evidence="8" id="KW-0675">Receptor</keyword>
<evidence type="ECO:0000256" key="5">
    <source>
        <dbReference type="ARBA" id="ARBA00022725"/>
    </source>
</evidence>
<dbReference type="Proteomes" id="UP000838878">
    <property type="component" value="Chromosome 14"/>
</dbReference>
<keyword evidence="4 10" id="KW-0812">Transmembrane</keyword>
<keyword evidence="9" id="KW-0807">Transducer</keyword>
<dbReference type="PANTHER" id="PTHR21137">
    <property type="entry name" value="ODORANT RECEPTOR"/>
    <property type="match status" value="1"/>
</dbReference>
<keyword evidence="2" id="KW-1003">Cell membrane</keyword>
<accession>A0A8J9Y5J4</accession>
<dbReference type="GO" id="GO:0004984">
    <property type="term" value="F:olfactory receptor activity"/>
    <property type="evidence" value="ECO:0007669"/>
    <property type="project" value="InterPro"/>
</dbReference>
<keyword evidence="6 10" id="KW-1133">Transmembrane helix</keyword>
<reference evidence="11" key="1">
    <citation type="submission" date="2021-12" db="EMBL/GenBank/DDBJ databases">
        <authorList>
            <person name="Martin H S."/>
        </authorList>
    </citation>
    <scope>NUCLEOTIDE SEQUENCE</scope>
</reference>
<evidence type="ECO:0000256" key="8">
    <source>
        <dbReference type="ARBA" id="ARBA00023170"/>
    </source>
</evidence>